<dbReference type="Pfam" id="PF07690">
    <property type="entry name" value="MFS_1"/>
    <property type="match status" value="1"/>
</dbReference>
<organism evidence="9 10">
    <name type="scientific">Mesorhizobium humile</name>
    <dbReference type="NCBI Taxonomy" id="3072313"/>
    <lineage>
        <taxon>Bacteria</taxon>
        <taxon>Pseudomonadati</taxon>
        <taxon>Pseudomonadota</taxon>
        <taxon>Alphaproteobacteria</taxon>
        <taxon>Hyphomicrobiales</taxon>
        <taxon>Phyllobacteriaceae</taxon>
        <taxon>Mesorhizobium</taxon>
    </lineage>
</organism>
<dbReference type="PROSITE" id="PS50850">
    <property type="entry name" value="MFS"/>
    <property type="match status" value="1"/>
</dbReference>
<dbReference type="SUPFAM" id="SSF103473">
    <property type="entry name" value="MFS general substrate transporter"/>
    <property type="match status" value="1"/>
</dbReference>
<feature type="transmembrane region" description="Helical" evidence="7">
    <location>
        <begin position="68"/>
        <end position="91"/>
    </location>
</feature>
<evidence type="ECO:0000256" key="3">
    <source>
        <dbReference type="ARBA" id="ARBA00022475"/>
    </source>
</evidence>
<feature type="domain" description="Major facilitator superfamily (MFS) profile" evidence="8">
    <location>
        <begin position="64"/>
        <end position="449"/>
    </location>
</feature>
<keyword evidence="6 7" id="KW-0472">Membrane</keyword>
<feature type="transmembrane region" description="Helical" evidence="7">
    <location>
        <begin position="310"/>
        <end position="328"/>
    </location>
</feature>
<evidence type="ECO:0000256" key="2">
    <source>
        <dbReference type="ARBA" id="ARBA00022448"/>
    </source>
</evidence>
<dbReference type="Proteomes" id="UP001280156">
    <property type="component" value="Unassembled WGS sequence"/>
</dbReference>
<feature type="transmembrane region" description="Helical" evidence="7">
    <location>
        <begin position="335"/>
        <end position="355"/>
    </location>
</feature>
<feature type="transmembrane region" description="Helical" evidence="7">
    <location>
        <begin position="161"/>
        <end position="179"/>
    </location>
</feature>
<evidence type="ECO:0000256" key="6">
    <source>
        <dbReference type="ARBA" id="ARBA00023136"/>
    </source>
</evidence>
<feature type="transmembrane region" description="Helical" evidence="7">
    <location>
        <begin position="422"/>
        <end position="443"/>
    </location>
</feature>
<sequence length="449" mass="46557">MIPPLSGRQTLREDSAQDHTVRIVRRAFAGWNSAIIWALGLQPPEVAMTSYAQTMTRDNELGGGAAKAAVAAMIAALFAGSTALTPLYVIYKQAFGFSQIMLTLVYAVYVVGNLAALLFFGRLSDAVGRRPAALAAMAVAVVSALSFLFAENLAWLDVARILSGLGIGVGAGAGTAWLAELIEGKDKSRAAVIATSTNFVGLGVGALVAGLLAQYAPWPLRLTFAVYLVLLVLVTLLIWRTQETVSEPGRFSDVSLRPRLSVPDDIRAQFVAPAVTGFGAMALVGFYAALAPSILAQQLHVTSHAEAGGLFFELSIVAAVTILATARLSSRATMLAALALMIPAVALVVAAQVYASMAPMIAGTALCGVAAALGYRGGLQVVNQIAPADRRAEVVSAFFICCFCGNALPVIGIGILSSMASATAASLAFAGMIIVFSLVALGFGARYAR</sequence>
<dbReference type="InterPro" id="IPR050171">
    <property type="entry name" value="MFS_Transporters"/>
</dbReference>
<keyword evidence="2" id="KW-0813">Transport</keyword>
<name>A0ABU4YDQ7_9HYPH</name>
<feature type="transmembrane region" description="Helical" evidence="7">
    <location>
        <begin position="132"/>
        <end position="149"/>
    </location>
</feature>
<dbReference type="PANTHER" id="PTHR23517:SF13">
    <property type="entry name" value="MAJOR FACILITATOR SUPERFAMILY MFS_1"/>
    <property type="match status" value="1"/>
</dbReference>
<keyword evidence="10" id="KW-1185">Reference proteome</keyword>
<feature type="transmembrane region" description="Helical" evidence="7">
    <location>
        <begin position="191"/>
        <end position="212"/>
    </location>
</feature>
<keyword evidence="3" id="KW-1003">Cell membrane</keyword>
<accession>A0ABU4YDQ7</accession>
<dbReference type="Gene3D" id="1.20.1250.20">
    <property type="entry name" value="MFS general substrate transporter like domains"/>
    <property type="match status" value="1"/>
</dbReference>
<feature type="transmembrane region" description="Helical" evidence="7">
    <location>
        <begin position="218"/>
        <end position="239"/>
    </location>
</feature>
<dbReference type="InterPro" id="IPR036259">
    <property type="entry name" value="MFS_trans_sf"/>
</dbReference>
<evidence type="ECO:0000256" key="7">
    <source>
        <dbReference type="SAM" id="Phobius"/>
    </source>
</evidence>
<keyword evidence="5 7" id="KW-1133">Transmembrane helix</keyword>
<dbReference type="EMBL" id="JAVIIV010000002">
    <property type="protein sequence ID" value="MDX8484235.1"/>
    <property type="molecule type" value="Genomic_DNA"/>
</dbReference>
<reference evidence="9 10" key="1">
    <citation type="submission" date="2023-08" db="EMBL/GenBank/DDBJ databases">
        <title>Implementing the SeqCode for naming new Mesorhizobium species isolated from Vachellia karroo root nodules.</title>
        <authorList>
            <person name="Van Lill M."/>
        </authorList>
    </citation>
    <scope>NUCLEOTIDE SEQUENCE [LARGE SCALE GENOMIC DNA]</scope>
    <source>
        <strain evidence="9 10">VK2B</strain>
    </source>
</reference>
<feature type="transmembrane region" description="Helical" evidence="7">
    <location>
        <begin position="97"/>
        <end position="120"/>
    </location>
</feature>
<dbReference type="RefSeq" id="WP_320295551.1">
    <property type="nucleotide sequence ID" value="NZ_JAVIIU010000004.1"/>
</dbReference>
<comment type="caution">
    <text evidence="9">The sequence shown here is derived from an EMBL/GenBank/DDBJ whole genome shotgun (WGS) entry which is preliminary data.</text>
</comment>
<evidence type="ECO:0000313" key="10">
    <source>
        <dbReference type="Proteomes" id="UP001280156"/>
    </source>
</evidence>
<feature type="transmembrane region" description="Helical" evidence="7">
    <location>
        <begin position="394"/>
        <end position="416"/>
    </location>
</feature>
<dbReference type="PANTHER" id="PTHR23517">
    <property type="entry name" value="RESISTANCE PROTEIN MDTM, PUTATIVE-RELATED-RELATED"/>
    <property type="match status" value="1"/>
</dbReference>
<evidence type="ECO:0000259" key="8">
    <source>
        <dbReference type="PROSITE" id="PS50850"/>
    </source>
</evidence>
<evidence type="ECO:0000256" key="5">
    <source>
        <dbReference type="ARBA" id="ARBA00022989"/>
    </source>
</evidence>
<dbReference type="InterPro" id="IPR011701">
    <property type="entry name" value="MFS"/>
</dbReference>
<proteinExistence type="predicted"/>
<dbReference type="InterPro" id="IPR020846">
    <property type="entry name" value="MFS_dom"/>
</dbReference>
<evidence type="ECO:0000256" key="4">
    <source>
        <dbReference type="ARBA" id="ARBA00022692"/>
    </source>
</evidence>
<comment type="subcellular location">
    <subcellularLocation>
        <location evidence="1">Cell membrane</location>
        <topology evidence="1">Multi-pass membrane protein</topology>
    </subcellularLocation>
</comment>
<feature type="transmembrane region" description="Helical" evidence="7">
    <location>
        <begin position="270"/>
        <end position="290"/>
    </location>
</feature>
<protein>
    <submittedName>
        <fullName evidence="9">MFS transporter</fullName>
    </submittedName>
</protein>
<gene>
    <name evidence="9" type="ORF">RFM52_03435</name>
</gene>
<evidence type="ECO:0000256" key="1">
    <source>
        <dbReference type="ARBA" id="ARBA00004651"/>
    </source>
</evidence>
<feature type="transmembrane region" description="Helical" evidence="7">
    <location>
        <begin position="361"/>
        <end position="382"/>
    </location>
</feature>
<evidence type="ECO:0000313" key="9">
    <source>
        <dbReference type="EMBL" id="MDX8484235.1"/>
    </source>
</evidence>
<keyword evidence="4 7" id="KW-0812">Transmembrane</keyword>